<dbReference type="InterPro" id="IPR000086">
    <property type="entry name" value="NUDIX_hydrolase_dom"/>
</dbReference>
<dbReference type="SUPFAM" id="SSF55811">
    <property type="entry name" value="Nudix"/>
    <property type="match status" value="1"/>
</dbReference>
<keyword evidence="5" id="KW-0479">Metal-binding</keyword>
<dbReference type="Proteomes" id="UP000271380">
    <property type="component" value="Chromosome"/>
</dbReference>
<evidence type="ECO:0000313" key="12">
    <source>
        <dbReference type="EMBL" id="VEH06303.1"/>
    </source>
</evidence>
<evidence type="ECO:0000256" key="8">
    <source>
        <dbReference type="ARBA" id="ARBA00023027"/>
    </source>
</evidence>
<dbReference type="GO" id="GO:0035529">
    <property type="term" value="F:NADH pyrophosphatase activity"/>
    <property type="evidence" value="ECO:0007669"/>
    <property type="project" value="TreeGrafter"/>
</dbReference>
<keyword evidence="6 11" id="KW-0378">Hydrolase</keyword>
<comment type="catalytic activity">
    <reaction evidence="9">
        <text>a 5'-end NAD(+)-phospho-ribonucleoside in mRNA + H2O = a 5'-end phospho-adenosine-phospho-ribonucleoside in mRNA + beta-nicotinamide D-ribonucleotide + 2 H(+)</text>
        <dbReference type="Rhea" id="RHEA:60876"/>
        <dbReference type="Rhea" id="RHEA-COMP:15698"/>
        <dbReference type="Rhea" id="RHEA-COMP:15719"/>
        <dbReference type="ChEBI" id="CHEBI:14649"/>
        <dbReference type="ChEBI" id="CHEBI:15377"/>
        <dbReference type="ChEBI" id="CHEBI:15378"/>
        <dbReference type="ChEBI" id="CHEBI:144029"/>
        <dbReference type="ChEBI" id="CHEBI:144051"/>
    </reaction>
    <physiologicalReaction direction="left-to-right" evidence="9">
        <dbReference type="Rhea" id="RHEA:60877"/>
    </physiologicalReaction>
</comment>
<dbReference type="GO" id="GO:0005829">
    <property type="term" value="C:cytosol"/>
    <property type="evidence" value="ECO:0007669"/>
    <property type="project" value="TreeGrafter"/>
</dbReference>
<proteinExistence type="inferred from homology"/>
<evidence type="ECO:0000256" key="2">
    <source>
        <dbReference type="ARBA" id="ARBA00001947"/>
    </source>
</evidence>
<dbReference type="PROSITE" id="PS51462">
    <property type="entry name" value="NUDIX"/>
    <property type="match status" value="1"/>
</dbReference>
<reference evidence="11 13" key="1">
    <citation type="journal article" date="2015" name="Genome Announc.">
        <title>Complete Genome Sequence of Corynebacterium kutscheri DSM 20755, a Corynebacterial Type Strain with Remarkably Low G+C Content of Chromosomal DNA.</title>
        <authorList>
            <person name="Ruckert C."/>
            <person name="Albersmeier A."/>
            <person name="Winkler A."/>
            <person name="Tauch A."/>
        </authorList>
    </citation>
    <scope>NUCLEOTIDE SEQUENCE [LARGE SCALE GENOMIC DNA]</scope>
    <source>
        <strain evidence="11 13">DSM 20755</strain>
    </source>
</reference>
<dbReference type="AlphaFoldDB" id="A0A0F6TEE6"/>
<evidence type="ECO:0000256" key="4">
    <source>
        <dbReference type="ARBA" id="ARBA00012381"/>
    </source>
</evidence>
<evidence type="ECO:0000256" key="1">
    <source>
        <dbReference type="ARBA" id="ARBA00001946"/>
    </source>
</evidence>
<name>A0A0F6TEE6_9CORY</name>
<keyword evidence="8" id="KW-0520">NAD</keyword>
<dbReference type="CDD" id="cd03429">
    <property type="entry name" value="NUDIX_NADH_pyrophosphatase_Nudt13"/>
    <property type="match status" value="1"/>
</dbReference>
<reference evidence="12 14" key="2">
    <citation type="submission" date="2018-12" db="EMBL/GenBank/DDBJ databases">
        <authorList>
            <consortium name="Pathogen Informatics"/>
        </authorList>
    </citation>
    <scope>NUCLEOTIDE SEQUENCE [LARGE SCALE GENOMIC DNA]</scope>
    <source>
        <strain evidence="12 14">NCTC949</strain>
    </source>
</reference>
<protein>
    <recommendedName>
        <fullName evidence="4">NAD(+) diphosphatase</fullName>
        <ecNumber evidence="4">3.6.1.22</ecNumber>
    </recommendedName>
</protein>
<dbReference type="RefSeq" id="WP_046440478.1">
    <property type="nucleotide sequence ID" value="NZ_CP011312.1"/>
</dbReference>
<dbReference type="InterPro" id="IPR049734">
    <property type="entry name" value="NudC-like_C"/>
</dbReference>
<evidence type="ECO:0000256" key="6">
    <source>
        <dbReference type="ARBA" id="ARBA00022801"/>
    </source>
</evidence>
<comment type="cofactor">
    <cofactor evidence="1">
        <name>Mg(2+)</name>
        <dbReference type="ChEBI" id="CHEBI:18420"/>
    </cofactor>
</comment>
<organism evidence="11 13">
    <name type="scientific">Corynebacterium kutscheri</name>
    <dbReference type="NCBI Taxonomy" id="35755"/>
    <lineage>
        <taxon>Bacteria</taxon>
        <taxon>Bacillati</taxon>
        <taxon>Actinomycetota</taxon>
        <taxon>Actinomycetes</taxon>
        <taxon>Mycobacteriales</taxon>
        <taxon>Corynebacteriaceae</taxon>
        <taxon>Corynebacterium</taxon>
    </lineage>
</organism>
<dbReference type="PROSITE" id="PS00893">
    <property type="entry name" value="NUDIX_BOX"/>
    <property type="match status" value="1"/>
</dbReference>
<evidence type="ECO:0000256" key="7">
    <source>
        <dbReference type="ARBA" id="ARBA00022842"/>
    </source>
</evidence>
<dbReference type="EC" id="3.6.1.22" evidence="4"/>
<evidence type="ECO:0000313" key="11">
    <source>
        <dbReference type="EMBL" id="AKE41951.1"/>
    </source>
</evidence>
<evidence type="ECO:0000259" key="10">
    <source>
        <dbReference type="PROSITE" id="PS51462"/>
    </source>
</evidence>
<evidence type="ECO:0000313" key="14">
    <source>
        <dbReference type="Proteomes" id="UP000271380"/>
    </source>
</evidence>
<dbReference type="GO" id="GO:0006742">
    <property type="term" value="P:NADP+ catabolic process"/>
    <property type="evidence" value="ECO:0007669"/>
    <property type="project" value="TreeGrafter"/>
</dbReference>
<dbReference type="Pfam" id="PF00293">
    <property type="entry name" value="NUDIX"/>
    <property type="match status" value="1"/>
</dbReference>
<evidence type="ECO:0000256" key="5">
    <source>
        <dbReference type="ARBA" id="ARBA00022723"/>
    </source>
</evidence>
<feature type="domain" description="Nudix hydrolase" evidence="10">
    <location>
        <begin position="104"/>
        <end position="229"/>
    </location>
</feature>
<gene>
    <name evidence="12" type="primary">nudC</name>
    <name evidence="12" type="ORF">NCTC949_01054</name>
    <name evidence="11" type="ORF">UL82_09035</name>
</gene>
<dbReference type="EMBL" id="CP011312">
    <property type="protein sequence ID" value="AKE41951.1"/>
    <property type="molecule type" value="Genomic_DNA"/>
</dbReference>
<dbReference type="GO" id="GO:0046872">
    <property type="term" value="F:metal ion binding"/>
    <property type="evidence" value="ECO:0007669"/>
    <property type="project" value="UniProtKB-KW"/>
</dbReference>
<dbReference type="Proteomes" id="UP000033457">
    <property type="component" value="Chromosome"/>
</dbReference>
<dbReference type="STRING" id="35755.UL82_09035"/>
<comment type="similarity">
    <text evidence="3">Belongs to the Nudix hydrolase family. NudC subfamily.</text>
</comment>
<evidence type="ECO:0000313" key="13">
    <source>
        <dbReference type="Proteomes" id="UP000033457"/>
    </source>
</evidence>
<keyword evidence="13" id="KW-1185">Reference proteome</keyword>
<dbReference type="KEGG" id="cku:UL82_09035"/>
<dbReference type="InterPro" id="IPR020084">
    <property type="entry name" value="NUDIX_hydrolase_CS"/>
</dbReference>
<dbReference type="HOGENOM" id="CLU_037162_0_3_11"/>
<dbReference type="PANTHER" id="PTHR42904:SF6">
    <property type="entry name" value="NAD-CAPPED RNA HYDROLASE NUDT12"/>
    <property type="match status" value="1"/>
</dbReference>
<accession>A0A0F6TEE6</accession>
<dbReference type="PANTHER" id="PTHR42904">
    <property type="entry name" value="NUDIX HYDROLASE, NUDC SUBFAMILY"/>
    <property type="match status" value="1"/>
</dbReference>
<keyword evidence="7" id="KW-0460">Magnesium</keyword>
<dbReference type="OrthoDB" id="9791656at2"/>
<dbReference type="InterPro" id="IPR015797">
    <property type="entry name" value="NUDIX_hydrolase-like_dom_sf"/>
</dbReference>
<dbReference type="EMBL" id="LR134377">
    <property type="protein sequence ID" value="VEH06303.1"/>
    <property type="molecule type" value="Genomic_DNA"/>
</dbReference>
<sequence>MQLCMLFDEHGNTLYTPGGHSIQYLPPIPGYTVIEVAPGCYAQRITAEHKPAGLWQRPHTPKALRALAIVHNQERQQFSATSGLALQYHDPVVATTDTGEIIFPRIDPAVIGLIRDPDNQRIMLAKNRLRNSYYSLIAGYVELGETFEEAMAREAWEETGRRLDNITYIASQPWPFSGSVMVGMAATTTDEYAQTETDDELEEIIWVDRGQLANIALPPRFSIAYRLIKSWVKGEII</sequence>
<dbReference type="Gene3D" id="3.90.79.10">
    <property type="entry name" value="Nucleoside Triphosphate Pyrophosphohydrolase"/>
    <property type="match status" value="1"/>
</dbReference>
<dbReference type="GO" id="GO:0019677">
    <property type="term" value="P:NAD+ catabolic process"/>
    <property type="evidence" value="ECO:0007669"/>
    <property type="project" value="TreeGrafter"/>
</dbReference>
<evidence type="ECO:0000256" key="3">
    <source>
        <dbReference type="ARBA" id="ARBA00009595"/>
    </source>
</evidence>
<evidence type="ECO:0000256" key="9">
    <source>
        <dbReference type="ARBA" id="ARBA00023679"/>
    </source>
</evidence>
<comment type="cofactor">
    <cofactor evidence="2">
        <name>Zn(2+)</name>
        <dbReference type="ChEBI" id="CHEBI:29105"/>
    </cofactor>
</comment>
<dbReference type="InterPro" id="IPR050241">
    <property type="entry name" value="NAD-cap_RNA_hydrolase_NudC"/>
</dbReference>